<dbReference type="RefSeq" id="WP_013566127.1">
    <property type="nucleotide sequence ID" value="NC_014962.1"/>
</dbReference>
<feature type="region of interest" description="Disordered" evidence="8">
    <location>
        <begin position="566"/>
        <end position="595"/>
    </location>
</feature>
<comment type="subcellular location">
    <subcellularLocation>
        <location evidence="1">Cell membrane</location>
        <topology evidence="1">Multi-pass membrane protein</topology>
    </subcellularLocation>
</comment>
<accession>E8R586</accession>
<evidence type="ECO:0000256" key="2">
    <source>
        <dbReference type="ARBA" id="ARBA00022475"/>
    </source>
</evidence>
<dbReference type="GO" id="GO:0016758">
    <property type="term" value="F:hexosyltransferase activity"/>
    <property type="evidence" value="ECO:0007669"/>
    <property type="project" value="InterPro"/>
</dbReference>
<proteinExistence type="inferred from homology"/>
<evidence type="ECO:0000256" key="6">
    <source>
        <dbReference type="ARBA" id="ARBA00023136"/>
    </source>
</evidence>
<feature type="transmembrane region" description="Helical" evidence="9">
    <location>
        <begin position="411"/>
        <end position="430"/>
    </location>
</feature>
<feature type="transmembrane region" description="Helical" evidence="9">
    <location>
        <begin position="245"/>
        <end position="266"/>
    </location>
</feature>
<feature type="transmembrane region" description="Helical" evidence="9">
    <location>
        <begin position="177"/>
        <end position="194"/>
    </location>
</feature>
<dbReference type="GO" id="GO:0005886">
    <property type="term" value="C:plasma membrane"/>
    <property type="evidence" value="ECO:0007669"/>
    <property type="project" value="UniProtKB-SubCell"/>
</dbReference>
<evidence type="ECO:0000256" key="7">
    <source>
        <dbReference type="ARBA" id="ARBA00024033"/>
    </source>
</evidence>
<evidence type="ECO:0000256" key="8">
    <source>
        <dbReference type="SAM" id="MobiDB-lite"/>
    </source>
</evidence>
<feature type="transmembrane region" description="Helical" evidence="9">
    <location>
        <begin position="436"/>
        <end position="453"/>
    </location>
</feature>
<keyword evidence="3" id="KW-0808">Transferase</keyword>
<dbReference type="EMBL" id="CP002353">
    <property type="protein sequence ID" value="ADV63839.1"/>
    <property type="molecule type" value="Genomic_DNA"/>
</dbReference>
<evidence type="ECO:0000256" key="1">
    <source>
        <dbReference type="ARBA" id="ARBA00004651"/>
    </source>
</evidence>
<dbReference type="InParanoid" id="E8R586"/>
<dbReference type="KEGG" id="ipa:Isop_3277"/>
<evidence type="ECO:0000256" key="3">
    <source>
        <dbReference type="ARBA" id="ARBA00022679"/>
    </source>
</evidence>
<dbReference type="Proteomes" id="UP000008631">
    <property type="component" value="Chromosome"/>
</dbReference>
<keyword evidence="6 9" id="KW-0472">Membrane</keyword>
<organism evidence="10 11">
    <name type="scientific">Isosphaera pallida (strain ATCC 43644 / DSM 9630 / IS1B)</name>
    <dbReference type="NCBI Taxonomy" id="575540"/>
    <lineage>
        <taxon>Bacteria</taxon>
        <taxon>Pseudomonadati</taxon>
        <taxon>Planctomycetota</taxon>
        <taxon>Planctomycetia</taxon>
        <taxon>Isosphaerales</taxon>
        <taxon>Isosphaeraceae</taxon>
        <taxon>Isosphaera</taxon>
    </lineage>
</organism>
<evidence type="ECO:0008006" key="12">
    <source>
        <dbReference type="Google" id="ProtNLM"/>
    </source>
</evidence>
<feature type="transmembrane region" description="Helical" evidence="9">
    <location>
        <begin position="121"/>
        <end position="147"/>
    </location>
</feature>
<keyword evidence="4 9" id="KW-0812">Transmembrane</keyword>
<feature type="region of interest" description="Disordered" evidence="8">
    <location>
        <begin position="1"/>
        <end position="27"/>
    </location>
</feature>
<dbReference type="InterPro" id="IPR018584">
    <property type="entry name" value="GT87"/>
</dbReference>
<comment type="similarity">
    <text evidence="7">Belongs to the glycosyltransferase 87 family.</text>
</comment>
<evidence type="ECO:0000256" key="5">
    <source>
        <dbReference type="ARBA" id="ARBA00022989"/>
    </source>
</evidence>
<name>E8R586_ISOPI</name>
<dbReference type="eggNOG" id="ENOG5030GX8">
    <property type="taxonomic scope" value="Bacteria"/>
</dbReference>
<protein>
    <recommendedName>
        <fullName evidence="12">DUF2029 domain-containing protein</fullName>
    </recommendedName>
</protein>
<dbReference type="HOGENOM" id="CLU_458409_0_0_0"/>
<reference evidence="10 11" key="2">
    <citation type="journal article" date="2011" name="Stand. Genomic Sci.">
        <title>Complete genome sequence of Isosphaera pallida type strain (IS1B).</title>
        <authorList>
            <consortium name="US DOE Joint Genome Institute (JGI-PGF)"/>
            <person name="Goker M."/>
            <person name="Cleland D."/>
            <person name="Saunders E."/>
            <person name="Lapidus A."/>
            <person name="Nolan M."/>
            <person name="Lucas S."/>
            <person name="Hammon N."/>
            <person name="Deshpande S."/>
            <person name="Cheng J.F."/>
            <person name="Tapia R."/>
            <person name="Han C."/>
            <person name="Goodwin L."/>
            <person name="Pitluck S."/>
            <person name="Liolios K."/>
            <person name="Pagani I."/>
            <person name="Ivanova N."/>
            <person name="Mavromatis K."/>
            <person name="Pati A."/>
            <person name="Chen A."/>
            <person name="Palaniappan K."/>
            <person name="Land M."/>
            <person name="Hauser L."/>
            <person name="Chang Y.J."/>
            <person name="Jeffries C.D."/>
            <person name="Detter J.C."/>
            <person name="Beck B."/>
            <person name="Woyke T."/>
            <person name="Bristow J."/>
            <person name="Eisen J.A."/>
            <person name="Markowitz V."/>
            <person name="Hugenholtz P."/>
            <person name="Kyrpides N.C."/>
            <person name="Klenk H.P."/>
        </authorList>
    </citation>
    <scope>NUCLEOTIDE SEQUENCE [LARGE SCALE GENOMIC DNA]</scope>
    <source>
        <strain evidence="11">ATCC 43644 / DSM 9630 / IS1B</strain>
    </source>
</reference>
<feature type="compositionally biased region" description="Polar residues" evidence="8">
    <location>
        <begin position="586"/>
        <end position="595"/>
    </location>
</feature>
<evidence type="ECO:0000256" key="4">
    <source>
        <dbReference type="ARBA" id="ARBA00022692"/>
    </source>
</evidence>
<feature type="transmembrane region" description="Helical" evidence="9">
    <location>
        <begin position="333"/>
        <end position="353"/>
    </location>
</feature>
<feature type="transmembrane region" description="Helical" evidence="9">
    <location>
        <begin position="507"/>
        <end position="527"/>
    </location>
</feature>
<feature type="transmembrane region" description="Helical" evidence="9">
    <location>
        <begin position="200"/>
        <end position="224"/>
    </location>
</feature>
<evidence type="ECO:0000313" key="11">
    <source>
        <dbReference type="Proteomes" id="UP000008631"/>
    </source>
</evidence>
<dbReference type="AlphaFoldDB" id="E8R586"/>
<keyword evidence="11" id="KW-1185">Reference proteome</keyword>
<sequence>MSSIPRHPSPPSDWESPPVPAPAPATPSIRDVAPTWIRWLIDRLGDDAWLRARVRQTAWALVILAAIFHGLKAAEDRGAFLRWRDQILLMDHGVNIYDEMLFPTPPIVPLMLYPLMKLPPLLGAMTWFGLKVAMAAASTLMVMSLAAGPGRRLPAWAEALVWVFVARPFFSDLHHANTNLMILFLVTSTLYAWVRRRDLVAGILLALAICSKVTPALFAVYLGWRWVWSLVGDRATRPAFGATPRVLVALGLGFVLFLEWIPSGFFGTASNHEMLATWWHRIIRPYAEGGIVGAQEVNQSMIGVLTRLTTKEPSTDKYRAELPLNLVEWDRPWVVFGLKLLSIGLGLVLLVLCRTRVDRRDDPRLVGEFALVALTMLFVSERSWKHHYVTLLFPVSYLVARLCAPPERVSLRSKAVIAGAMAWAAVLIVLTSSEGGYLIVPMLAFPLLGWWLIATTQRRCRQGALTPSAFRGDLAKTAGVTVLVVALALVVGTVFHEERWHKYAQGYGAYFWGGVVFYLATAWRLVVERGSIEPSLIAESHSHAAPNLKAFATGWRIDPGHPAVPSGLPATTLPQHGSRRERDQADLTNSHVNEV</sequence>
<gene>
    <name evidence="10" type="ordered locus">Isop_3277</name>
</gene>
<dbReference type="Pfam" id="PF09594">
    <property type="entry name" value="GT87"/>
    <property type="match status" value="1"/>
</dbReference>
<dbReference type="STRING" id="575540.Isop_3277"/>
<dbReference type="OrthoDB" id="9774600at2"/>
<feature type="transmembrane region" description="Helical" evidence="9">
    <location>
        <begin position="474"/>
        <end position="495"/>
    </location>
</feature>
<reference key="1">
    <citation type="submission" date="2010-11" db="EMBL/GenBank/DDBJ databases">
        <title>The complete sequence of chromosome of Isophaera pallida ATCC 43644.</title>
        <authorList>
            <consortium name="US DOE Joint Genome Institute (JGI-PGF)"/>
            <person name="Lucas S."/>
            <person name="Copeland A."/>
            <person name="Lapidus A."/>
            <person name="Bruce D."/>
            <person name="Goodwin L."/>
            <person name="Pitluck S."/>
            <person name="Kyrpides N."/>
            <person name="Mavromatis K."/>
            <person name="Pagani I."/>
            <person name="Ivanova N."/>
            <person name="Saunders E."/>
            <person name="Brettin T."/>
            <person name="Detter J.C."/>
            <person name="Han C."/>
            <person name="Tapia R."/>
            <person name="Land M."/>
            <person name="Hauser L."/>
            <person name="Markowitz V."/>
            <person name="Cheng J.-F."/>
            <person name="Hugenholtz P."/>
            <person name="Woyke T."/>
            <person name="Wu D."/>
            <person name="Eisen J.A."/>
        </authorList>
    </citation>
    <scope>NUCLEOTIDE SEQUENCE</scope>
    <source>
        <strain>ATCC 43644</strain>
    </source>
</reference>
<feature type="compositionally biased region" description="Pro residues" evidence="8">
    <location>
        <begin position="7"/>
        <end position="25"/>
    </location>
</feature>
<evidence type="ECO:0000256" key="9">
    <source>
        <dbReference type="SAM" id="Phobius"/>
    </source>
</evidence>
<evidence type="ECO:0000313" key="10">
    <source>
        <dbReference type="EMBL" id="ADV63839.1"/>
    </source>
</evidence>
<keyword evidence="2" id="KW-1003">Cell membrane</keyword>
<keyword evidence="5 9" id="KW-1133">Transmembrane helix</keyword>